<evidence type="ECO:0000313" key="1">
    <source>
        <dbReference type="EMBL" id="TMS56945.1"/>
    </source>
</evidence>
<gene>
    <name evidence="1" type="ORF">MW7_013290</name>
</gene>
<organism evidence="1 2">
    <name type="scientific">Imbroritus primus</name>
    <dbReference type="NCBI Taxonomy" id="3058603"/>
    <lineage>
        <taxon>Bacteria</taxon>
        <taxon>Pseudomonadati</taxon>
        <taxon>Pseudomonadota</taxon>
        <taxon>Betaproteobacteria</taxon>
        <taxon>Burkholderiales</taxon>
        <taxon>Burkholderiaceae</taxon>
        <taxon>Imbroritus</taxon>
    </lineage>
</organism>
<sequence>MVRRTKEEAQETRNRILDAAENVFHEQGVARTSLSDIAHAATVTRGAIYWHFRNKADLFAAMCDRIKMPMDAMFDPDRVEDGDYVAQLRRIGEYLLQQMLDNPQWRKIFEILFHKCEFVEDTEPMLTRLQQSCRESMTRTERTIRNAIERGQLPADLDVPVAVAYYHATLSGIIGDHLFYPDCSVLRGNGARFVATLVDSLATSQALRRQPATA</sequence>
<evidence type="ECO:0000313" key="2">
    <source>
        <dbReference type="Proteomes" id="UP000004277"/>
    </source>
</evidence>
<accession>A0ACD3SL75</accession>
<name>A0ACD3SL75_9BURK</name>
<proteinExistence type="predicted"/>
<comment type="caution">
    <text evidence="1">The sequence shown here is derived from an EMBL/GenBank/DDBJ whole genome shotgun (WGS) entry which is preliminary data.</text>
</comment>
<protein>
    <submittedName>
        <fullName evidence="1">TetR family transcriptional regulator</fullName>
    </submittedName>
</protein>
<dbReference type="Proteomes" id="UP000004277">
    <property type="component" value="Unassembled WGS sequence"/>
</dbReference>
<reference evidence="1" key="1">
    <citation type="submission" date="2019-05" db="EMBL/GenBank/DDBJ databases">
        <title>Revised genome assembly of Burkholderiaceae (previously Ralstonia) sp. PBA.</title>
        <authorList>
            <person name="Gan H.M."/>
        </authorList>
    </citation>
    <scope>NUCLEOTIDE SEQUENCE</scope>
    <source>
        <strain evidence="1">PBA</strain>
    </source>
</reference>
<keyword evidence="2" id="KW-1185">Reference proteome</keyword>
<dbReference type="EMBL" id="AKCV02000025">
    <property type="protein sequence ID" value="TMS56945.1"/>
    <property type="molecule type" value="Genomic_DNA"/>
</dbReference>